<comment type="caution">
    <text evidence="2">The sequence shown here is derived from an EMBL/GenBank/DDBJ whole genome shotgun (WGS) entry which is preliminary data.</text>
</comment>
<reference evidence="2 3" key="1">
    <citation type="submission" date="2020-07" db="EMBL/GenBank/DDBJ databases">
        <title>Genomic Encyclopedia of Type Strains, Phase IV (KMG-V): Genome sequencing to study the core and pangenomes of soil and plant-associated prokaryotes.</title>
        <authorList>
            <person name="Whitman W."/>
        </authorList>
    </citation>
    <scope>NUCLEOTIDE SEQUENCE [LARGE SCALE GENOMIC DNA]</scope>
    <source>
        <strain evidence="2 3">M8UP30</strain>
    </source>
</reference>
<evidence type="ECO:0000313" key="3">
    <source>
        <dbReference type="Proteomes" id="UP000534186"/>
    </source>
</evidence>
<protein>
    <submittedName>
        <fullName evidence="2">Uncharacterized protein</fullName>
    </submittedName>
</protein>
<name>A0A7Y9T965_9BACT</name>
<dbReference type="AlphaFoldDB" id="A0A7Y9T965"/>
<organism evidence="2 3">
    <name type="scientific">Tunturiibacter lichenicola</name>
    <dbReference type="NCBI Taxonomy" id="2051959"/>
    <lineage>
        <taxon>Bacteria</taxon>
        <taxon>Pseudomonadati</taxon>
        <taxon>Acidobacteriota</taxon>
        <taxon>Terriglobia</taxon>
        <taxon>Terriglobales</taxon>
        <taxon>Acidobacteriaceae</taxon>
        <taxon>Tunturiibacter</taxon>
    </lineage>
</organism>
<proteinExistence type="predicted"/>
<dbReference type="Proteomes" id="UP000534186">
    <property type="component" value="Unassembled WGS sequence"/>
</dbReference>
<accession>A0A7Y9T965</accession>
<evidence type="ECO:0000313" key="2">
    <source>
        <dbReference type="EMBL" id="NYF51135.1"/>
    </source>
</evidence>
<feature type="region of interest" description="Disordered" evidence="1">
    <location>
        <begin position="72"/>
        <end position="99"/>
    </location>
</feature>
<dbReference type="EMBL" id="JACCCV010000001">
    <property type="protein sequence ID" value="NYF51135.1"/>
    <property type="molecule type" value="Genomic_DNA"/>
</dbReference>
<evidence type="ECO:0000256" key="1">
    <source>
        <dbReference type="SAM" id="MobiDB-lite"/>
    </source>
</evidence>
<gene>
    <name evidence="2" type="ORF">HDF12_001500</name>
</gene>
<sequence length="99" mass="10883">MPSTGQELVRSLFDYVIAYTQIKSPYARNIVQQPWSQYLGEIPQHEAIQFTPPVSSDTASGWQLLKIGRAAAPAGNSPRLDGCRFEEQGNAEDGSCNPE</sequence>